<reference evidence="1 2" key="1">
    <citation type="submission" date="2023-02" db="EMBL/GenBank/DDBJ databases">
        <title>Study of novel species of the Microbacterium genus.</title>
        <authorList>
            <person name="Arroyo-Herrera I."/>
            <person name="Roman-Ponce B."/>
            <person name="Vasquez-Murrieta M.S."/>
        </authorList>
    </citation>
    <scope>NUCLEOTIDE SEQUENCE [LARGE SCALE GENOMIC DNA]</scope>
    <source>
        <strain evidence="1 2">NE1TT3</strain>
    </source>
</reference>
<dbReference type="RefSeq" id="WP_274264905.1">
    <property type="nucleotide sequence ID" value="NZ_JAQZCI010000004.1"/>
</dbReference>
<organism evidence="1 2">
    <name type="scientific">Microbacterium thalli</name>
    <dbReference type="NCBI Taxonomy" id="3027921"/>
    <lineage>
        <taxon>Bacteria</taxon>
        <taxon>Bacillati</taxon>
        <taxon>Actinomycetota</taxon>
        <taxon>Actinomycetes</taxon>
        <taxon>Micrococcales</taxon>
        <taxon>Microbacteriaceae</taxon>
        <taxon>Microbacterium</taxon>
    </lineage>
</organism>
<proteinExistence type="predicted"/>
<dbReference type="Proteomes" id="UP001218170">
    <property type="component" value="Unassembled WGS sequence"/>
</dbReference>
<evidence type="ECO:0000313" key="2">
    <source>
        <dbReference type="Proteomes" id="UP001218170"/>
    </source>
</evidence>
<gene>
    <name evidence="1" type="ORF">PUW80_13300</name>
</gene>
<accession>A0ABT5SKH9</accession>
<name>A0ABT5SKH9_9MICO</name>
<keyword evidence="2" id="KW-1185">Reference proteome</keyword>
<sequence>MNRSERAIAAILDTELRLRQEAIKAADERALHRLREAGLHFRTVGEAVAYQRRQRDAARATAALIDARNEISANRFTPERKSA</sequence>
<evidence type="ECO:0000313" key="1">
    <source>
        <dbReference type="EMBL" id="MDD7963327.1"/>
    </source>
</evidence>
<dbReference type="EMBL" id="JAQZCI010000004">
    <property type="protein sequence ID" value="MDD7963327.1"/>
    <property type="molecule type" value="Genomic_DNA"/>
</dbReference>
<protein>
    <submittedName>
        <fullName evidence="1">Uncharacterized protein</fullName>
    </submittedName>
</protein>
<comment type="caution">
    <text evidence="1">The sequence shown here is derived from an EMBL/GenBank/DDBJ whole genome shotgun (WGS) entry which is preliminary data.</text>
</comment>